<comment type="caution">
    <text evidence="1">The sequence shown here is derived from an EMBL/GenBank/DDBJ whole genome shotgun (WGS) entry which is preliminary data.</text>
</comment>
<dbReference type="Proteomes" id="UP000436088">
    <property type="component" value="Unassembled WGS sequence"/>
</dbReference>
<protein>
    <submittedName>
        <fullName evidence="1">Uncharacterized protein</fullName>
    </submittedName>
</protein>
<evidence type="ECO:0000313" key="1">
    <source>
        <dbReference type="EMBL" id="KAE8711122.1"/>
    </source>
</evidence>
<dbReference type="EMBL" id="VEPZ02000921">
    <property type="protein sequence ID" value="KAE8711122.1"/>
    <property type="molecule type" value="Genomic_DNA"/>
</dbReference>
<sequence>MPSNPCLSRSSFGTHASCKTMASSGYMLANCAFSKSRRMGLRFPHASGEDGVTFNGTSQTSISTDLDGIRTKLNQSLEGEDYPWIGVDRNAWVKTFSYQAAVYSLLQATIEIASRGDSRDRNTYVFVQRRREMVESRPVSGAGLVNVKESDSFDKDVIAFACKVLE</sequence>
<gene>
    <name evidence="1" type="ORF">F3Y22_tig00110303pilonHSYRG00263</name>
</gene>
<reference evidence="1" key="1">
    <citation type="submission" date="2019-09" db="EMBL/GenBank/DDBJ databases">
        <title>Draft genome information of white flower Hibiscus syriacus.</title>
        <authorList>
            <person name="Kim Y.-M."/>
        </authorList>
    </citation>
    <scope>NUCLEOTIDE SEQUENCE [LARGE SCALE GENOMIC DNA]</scope>
    <source>
        <strain evidence="1">YM2019G1</strain>
    </source>
</reference>
<evidence type="ECO:0000313" key="2">
    <source>
        <dbReference type="Proteomes" id="UP000436088"/>
    </source>
</evidence>
<name>A0A6A3B776_HIBSY</name>
<proteinExistence type="predicted"/>
<accession>A0A6A3B776</accession>
<dbReference type="AlphaFoldDB" id="A0A6A3B776"/>
<keyword evidence="2" id="KW-1185">Reference proteome</keyword>
<organism evidence="1 2">
    <name type="scientific">Hibiscus syriacus</name>
    <name type="common">Rose of Sharon</name>
    <dbReference type="NCBI Taxonomy" id="106335"/>
    <lineage>
        <taxon>Eukaryota</taxon>
        <taxon>Viridiplantae</taxon>
        <taxon>Streptophyta</taxon>
        <taxon>Embryophyta</taxon>
        <taxon>Tracheophyta</taxon>
        <taxon>Spermatophyta</taxon>
        <taxon>Magnoliopsida</taxon>
        <taxon>eudicotyledons</taxon>
        <taxon>Gunneridae</taxon>
        <taxon>Pentapetalae</taxon>
        <taxon>rosids</taxon>
        <taxon>malvids</taxon>
        <taxon>Malvales</taxon>
        <taxon>Malvaceae</taxon>
        <taxon>Malvoideae</taxon>
        <taxon>Hibiscus</taxon>
    </lineage>
</organism>